<protein>
    <submittedName>
        <fullName evidence="1">Uncharacterized protein</fullName>
    </submittedName>
</protein>
<reference evidence="2" key="1">
    <citation type="submission" date="2016-10" db="EMBL/GenBank/DDBJ databases">
        <authorList>
            <person name="Varghese N."/>
            <person name="Submissions S."/>
        </authorList>
    </citation>
    <scope>NUCLEOTIDE SEQUENCE [LARGE SCALE GENOMIC DNA]</scope>
    <source>
        <strain evidence="2">DSM 11005</strain>
    </source>
</reference>
<accession>A0A1G6HP56</accession>
<gene>
    <name evidence="1" type="ORF">SAMN04487864_101129</name>
</gene>
<name>A0A1G6HP56_9FIRM</name>
<evidence type="ECO:0000313" key="1">
    <source>
        <dbReference type="EMBL" id="SDB95928.1"/>
    </source>
</evidence>
<evidence type="ECO:0000313" key="2">
    <source>
        <dbReference type="Proteomes" id="UP000198943"/>
    </source>
</evidence>
<proteinExistence type="predicted"/>
<dbReference type="Proteomes" id="UP000198943">
    <property type="component" value="Unassembled WGS sequence"/>
</dbReference>
<sequence length="133" mass="15299">MECKNTEYIAIFDSYGGSLPDGCPEDLESPDFDSRKALAAWLLENFREYIVETYDDITILEYTTSKRHWLRGMVPSRMAVVSVDVSRPWLLHRYDGKERIWYLDQVGGHNQVKPDVQPKLVAHGFTGDSCVIK</sequence>
<organism evidence="1 2">
    <name type="scientific">Succiniclasticum ruminis</name>
    <dbReference type="NCBI Taxonomy" id="40841"/>
    <lineage>
        <taxon>Bacteria</taxon>
        <taxon>Bacillati</taxon>
        <taxon>Bacillota</taxon>
        <taxon>Negativicutes</taxon>
        <taxon>Acidaminococcales</taxon>
        <taxon>Acidaminococcaceae</taxon>
        <taxon>Succiniclasticum</taxon>
    </lineage>
</organism>
<dbReference type="AlphaFoldDB" id="A0A1G6HP56"/>
<dbReference type="RefSeq" id="WP_093728910.1">
    <property type="nucleotide sequence ID" value="NZ_FMYW01000001.1"/>
</dbReference>
<dbReference type="EMBL" id="FMYW01000001">
    <property type="protein sequence ID" value="SDB95928.1"/>
    <property type="molecule type" value="Genomic_DNA"/>
</dbReference>
<keyword evidence="2" id="KW-1185">Reference proteome</keyword>